<gene>
    <name evidence="5" type="ORF">FG87_40720</name>
</gene>
<evidence type="ECO:0000313" key="5">
    <source>
        <dbReference type="EMBL" id="KIA59842.1"/>
    </source>
</evidence>
<organism evidence="5 6">
    <name type="scientific">Nocardia vulneris</name>
    <dbReference type="NCBI Taxonomy" id="1141657"/>
    <lineage>
        <taxon>Bacteria</taxon>
        <taxon>Bacillati</taxon>
        <taxon>Actinomycetota</taxon>
        <taxon>Actinomycetes</taxon>
        <taxon>Mycobacteriales</taxon>
        <taxon>Nocardiaceae</taxon>
        <taxon>Nocardia</taxon>
    </lineage>
</organism>
<dbReference type="InterPro" id="IPR018193">
    <property type="entry name" value="Glyc_kinase_flavodox-like_fold"/>
</dbReference>
<dbReference type="GO" id="GO:0016301">
    <property type="term" value="F:kinase activity"/>
    <property type="evidence" value="ECO:0007669"/>
    <property type="project" value="UniProtKB-KW"/>
</dbReference>
<dbReference type="NCBIfam" id="TIGR00045">
    <property type="entry name" value="glycerate kinase"/>
    <property type="match status" value="1"/>
</dbReference>
<comment type="similarity">
    <text evidence="1 4">Belongs to the glycerate kinase type-1 family.</text>
</comment>
<keyword evidence="3 4" id="KW-0418">Kinase</keyword>
<dbReference type="PANTHER" id="PTHR21599">
    <property type="entry name" value="GLYCERATE KINASE"/>
    <property type="match status" value="1"/>
</dbReference>
<dbReference type="PANTHER" id="PTHR21599:SF0">
    <property type="entry name" value="GLYCERATE KINASE"/>
    <property type="match status" value="1"/>
</dbReference>
<dbReference type="InterPro" id="IPR018197">
    <property type="entry name" value="Glycerate_kinase_RE-like"/>
</dbReference>
<dbReference type="RefSeq" id="WP_043682198.1">
    <property type="nucleotide sequence ID" value="NZ_BDCI01000058.1"/>
</dbReference>
<keyword evidence="6" id="KW-1185">Reference proteome</keyword>
<evidence type="ECO:0000256" key="4">
    <source>
        <dbReference type="PIRNR" id="PIRNR006078"/>
    </source>
</evidence>
<dbReference type="Pfam" id="PF02595">
    <property type="entry name" value="Gly_kinase"/>
    <property type="match status" value="1"/>
</dbReference>
<evidence type="ECO:0000256" key="1">
    <source>
        <dbReference type="ARBA" id="ARBA00006284"/>
    </source>
</evidence>
<dbReference type="InterPro" id="IPR036129">
    <property type="entry name" value="Glycerate_kinase_sf"/>
</dbReference>
<dbReference type="SUPFAM" id="SSF110738">
    <property type="entry name" value="Glycerate kinase I"/>
    <property type="match status" value="1"/>
</dbReference>
<evidence type="ECO:0000256" key="2">
    <source>
        <dbReference type="ARBA" id="ARBA00022679"/>
    </source>
</evidence>
<sequence length="373" mass="36930">MPRVLIASDKFKGSLTAAAVGRATAAGIREVLPDAAISIVPVADGGDGTVAAALAAGFTAVPVTAAGPTGEPVDTAYARRDDLAVVELADVSGLVRLPGGDFAPMTATSRGTGEVIATAIAAGCRHVVLGIGGSAGTDGGAGLLRALGARLLDADGAEIEDGGAALAQVATLDLTALRERTAGVEFTVACDVDNPLLGARGAAAVYGPQKGTDAAQVTILDAALGHWADVVAATTGSDLRDSPGAGAAGGVGFAAVAVLGARLAPGIELVLDLVDFDRELAGADLVVTGEGTLDEQTLHGKAPAGVAAAARAAGVPVVAVCGRNTLPEWRLHEAGVTAAYSLLSIEPDVRRCLTDGEVLLRRLGARIATRHLS</sequence>
<accession>A0ABR4Z3F5</accession>
<dbReference type="InterPro" id="IPR004381">
    <property type="entry name" value="Glycerate_kinase"/>
</dbReference>
<dbReference type="Gene3D" id="3.40.50.10350">
    <property type="entry name" value="Glycerate kinase, domain 1"/>
    <property type="match status" value="1"/>
</dbReference>
<name>A0ABR4Z3F5_9NOCA</name>
<comment type="caution">
    <text evidence="5">The sequence shown here is derived from an EMBL/GenBank/DDBJ whole genome shotgun (WGS) entry which is preliminary data.</text>
</comment>
<protein>
    <submittedName>
        <fullName evidence="5">Glycerate kinase</fullName>
    </submittedName>
</protein>
<reference evidence="5 6" key="1">
    <citation type="journal article" date="2014" name="Int. J. Syst. Evol. Microbiol.">
        <title>Nocardia vulneris sp. nov., isolated from wounds of human patients in North America.</title>
        <authorList>
            <person name="Lasker B.A."/>
            <person name="Bell M."/>
            <person name="Klenk H.P."/>
            <person name="Sproer C."/>
            <person name="Schumann C."/>
            <person name="Schumann P."/>
            <person name="Brown J.M."/>
        </authorList>
    </citation>
    <scope>NUCLEOTIDE SEQUENCE [LARGE SCALE GENOMIC DNA]</scope>
    <source>
        <strain evidence="5 6">W9851</strain>
    </source>
</reference>
<proteinExistence type="inferred from homology"/>
<evidence type="ECO:0000313" key="6">
    <source>
        <dbReference type="Proteomes" id="UP000031364"/>
    </source>
</evidence>
<dbReference type="Proteomes" id="UP000031364">
    <property type="component" value="Unassembled WGS sequence"/>
</dbReference>
<dbReference type="Gene3D" id="3.90.1510.10">
    <property type="entry name" value="Glycerate kinase, domain 2"/>
    <property type="match status" value="1"/>
</dbReference>
<keyword evidence="2 4" id="KW-0808">Transferase</keyword>
<dbReference type="PIRSF" id="PIRSF006078">
    <property type="entry name" value="GlxK"/>
    <property type="match status" value="1"/>
</dbReference>
<evidence type="ECO:0000256" key="3">
    <source>
        <dbReference type="ARBA" id="ARBA00022777"/>
    </source>
</evidence>
<dbReference type="EMBL" id="JNFP01000090">
    <property type="protein sequence ID" value="KIA59842.1"/>
    <property type="molecule type" value="Genomic_DNA"/>
</dbReference>